<evidence type="ECO:0000313" key="1">
    <source>
        <dbReference type="EMBL" id="MPN38394.1"/>
    </source>
</evidence>
<dbReference type="EMBL" id="VSSQ01093598">
    <property type="protein sequence ID" value="MPN38394.1"/>
    <property type="molecule type" value="Genomic_DNA"/>
</dbReference>
<name>A0A645HQI4_9ZZZZ</name>
<gene>
    <name evidence="1" type="ORF">SDC9_185918</name>
</gene>
<organism evidence="1">
    <name type="scientific">bioreactor metagenome</name>
    <dbReference type="NCBI Taxonomy" id="1076179"/>
    <lineage>
        <taxon>unclassified sequences</taxon>
        <taxon>metagenomes</taxon>
        <taxon>ecological metagenomes</taxon>
    </lineage>
</organism>
<accession>A0A645HQI4</accession>
<comment type="caution">
    <text evidence="1">The sequence shown here is derived from an EMBL/GenBank/DDBJ whole genome shotgun (WGS) entry which is preliminary data.</text>
</comment>
<sequence>MFAFKFPIQKLRGITLYNYFGDIANSIAITSRITIDTTMHTPPVNIHVISNPEKIIKLS</sequence>
<protein>
    <submittedName>
        <fullName evidence="1">Uncharacterized protein</fullName>
    </submittedName>
</protein>
<proteinExistence type="predicted"/>
<dbReference type="AlphaFoldDB" id="A0A645HQI4"/>
<reference evidence="1" key="1">
    <citation type="submission" date="2019-08" db="EMBL/GenBank/DDBJ databases">
        <authorList>
            <person name="Kucharzyk K."/>
            <person name="Murdoch R.W."/>
            <person name="Higgins S."/>
            <person name="Loffler F."/>
        </authorList>
    </citation>
    <scope>NUCLEOTIDE SEQUENCE</scope>
</reference>